<dbReference type="Pfam" id="PF00313">
    <property type="entry name" value="CSD"/>
    <property type="match status" value="1"/>
</dbReference>
<feature type="domain" description="CSD" evidence="2">
    <location>
        <begin position="18"/>
        <end position="91"/>
    </location>
</feature>
<dbReference type="EMBL" id="MN740002">
    <property type="protein sequence ID" value="QHT82629.1"/>
    <property type="molecule type" value="Genomic_DNA"/>
</dbReference>
<reference evidence="3" key="1">
    <citation type="journal article" date="2020" name="Nature">
        <title>Giant virus diversity and host interactions through global metagenomics.</title>
        <authorList>
            <person name="Schulz F."/>
            <person name="Roux S."/>
            <person name="Paez-Espino D."/>
            <person name="Jungbluth S."/>
            <person name="Walsh D.A."/>
            <person name="Denef V.J."/>
            <person name="McMahon K.D."/>
            <person name="Konstantinidis K.T."/>
            <person name="Eloe-Fadrosh E.A."/>
            <person name="Kyrpides N.C."/>
            <person name="Woyke T."/>
        </authorList>
    </citation>
    <scope>NUCLEOTIDE SEQUENCE</scope>
    <source>
        <strain evidence="3">GVMAG-M-3300023184-165</strain>
    </source>
</reference>
<proteinExistence type="predicted"/>
<sequence>MSSEQPVGTHPLVTPSDRLVGRVKWFNNKAGYGFITVSDGDRAGSDIFVHHSGVVVGNEQYKYLVQGEYVSFKLDHTPGGKHEYQAGDVSGINGGKLMCETRREFRQTRVNYSKSSDAADEQVDEQVDEVKPPRSSRPPRAEGAPRARGSGPREGSEWTMVTDGRTKKPSQDKPVTGGRGRGRPPRSAAPKQDS</sequence>
<dbReference type="SMART" id="SM00357">
    <property type="entry name" value="CSP"/>
    <property type="match status" value="1"/>
</dbReference>
<protein>
    <recommendedName>
        <fullName evidence="2">CSD domain-containing protein</fullName>
    </recommendedName>
</protein>
<feature type="compositionally biased region" description="Acidic residues" evidence="1">
    <location>
        <begin position="118"/>
        <end position="127"/>
    </location>
</feature>
<dbReference type="Gene3D" id="2.40.50.140">
    <property type="entry name" value="Nucleic acid-binding proteins"/>
    <property type="match status" value="1"/>
</dbReference>
<dbReference type="PANTHER" id="PTHR46565:SF20">
    <property type="entry name" value="COLD SHOCK DOMAIN-CONTAINING PROTEIN 4"/>
    <property type="match status" value="1"/>
</dbReference>
<dbReference type="PANTHER" id="PTHR46565">
    <property type="entry name" value="COLD SHOCK DOMAIN PROTEIN 2"/>
    <property type="match status" value="1"/>
</dbReference>
<dbReference type="GO" id="GO:0003676">
    <property type="term" value="F:nucleic acid binding"/>
    <property type="evidence" value="ECO:0007669"/>
    <property type="project" value="InterPro"/>
</dbReference>
<dbReference type="PROSITE" id="PS51857">
    <property type="entry name" value="CSD_2"/>
    <property type="match status" value="1"/>
</dbReference>
<evidence type="ECO:0000259" key="2">
    <source>
        <dbReference type="PROSITE" id="PS51857"/>
    </source>
</evidence>
<accession>A0A6C0HQ45</accession>
<dbReference type="PRINTS" id="PR00050">
    <property type="entry name" value="COLDSHOCK"/>
</dbReference>
<organism evidence="3">
    <name type="scientific">viral metagenome</name>
    <dbReference type="NCBI Taxonomy" id="1070528"/>
    <lineage>
        <taxon>unclassified sequences</taxon>
        <taxon>metagenomes</taxon>
        <taxon>organismal metagenomes</taxon>
    </lineage>
</organism>
<dbReference type="AlphaFoldDB" id="A0A6C0HQ45"/>
<dbReference type="SUPFAM" id="SSF50249">
    <property type="entry name" value="Nucleic acid-binding proteins"/>
    <property type="match status" value="1"/>
</dbReference>
<name>A0A6C0HQ45_9ZZZZ</name>
<dbReference type="InterPro" id="IPR002059">
    <property type="entry name" value="CSP_DNA-bd"/>
</dbReference>
<evidence type="ECO:0000256" key="1">
    <source>
        <dbReference type="SAM" id="MobiDB-lite"/>
    </source>
</evidence>
<dbReference type="InterPro" id="IPR012340">
    <property type="entry name" value="NA-bd_OB-fold"/>
</dbReference>
<evidence type="ECO:0000313" key="3">
    <source>
        <dbReference type="EMBL" id="QHT82629.1"/>
    </source>
</evidence>
<feature type="region of interest" description="Disordered" evidence="1">
    <location>
        <begin position="111"/>
        <end position="194"/>
    </location>
</feature>
<dbReference type="CDD" id="cd04458">
    <property type="entry name" value="CSP_CDS"/>
    <property type="match status" value="1"/>
</dbReference>
<dbReference type="InterPro" id="IPR011129">
    <property type="entry name" value="CSD"/>
</dbReference>